<feature type="domain" description="YetF C-terminal" evidence="8">
    <location>
        <begin position="95"/>
        <end position="163"/>
    </location>
</feature>
<evidence type="ECO:0000259" key="8">
    <source>
        <dbReference type="Pfam" id="PF04239"/>
    </source>
</evidence>
<keyword evidence="4 7" id="KW-0812">Transmembrane</keyword>
<keyword evidence="5 7" id="KW-1133">Transmembrane helix</keyword>
<dbReference type="HOGENOM" id="CLU_077149_3_3_6"/>
<dbReference type="STRING" id="644801.Psest_0043"/>
<gene>
    <name evidence="10" type="ORF">Psest_0043</name>
</gene>
<name>L0GF65_STUST</name>
<protein>
    <submittedName>
        <fullName evidence="10">Putative membrane protein</fullName>
    </submittedName>
</protein>
<feature type="transmembrane region" description="Helical" evidence="7">
    <location>
        <begin position="15"/>
        <end position="34"/>
    </location>
</feature>
<dbReference type="PANTHER" id="PTHR34582">
    <property type="entry name" value="UPF0702 TRANSMEMBRANE PROTEIN YCAP"/>
    <property type="match status" value="1"/>
</dbReference>
<evidence type="ECO:0000259" key="9">
    <source>
        <dbReference type="Pfam" id="PF20730"/>
    </source>
</evidence>
<dbReference type="Pfam" id="PF20730">
    <property type="entry name" value="YetF_N"/>
    <property type="match status" value="1"/>
</dbReference>
<evidence type="ECO:0000256" key="5">
    <source>
        <dbReference type="ARBA" id="ARBA00022989"/>
    </source>
</evidence>
<evidence type="ECO:0000313" key="10">
    <source>
        <dbReference type="EMBL" id="AGA84656.1"/>
    </source>
</evidence>
<dbReference type="AlphaFoldDB" id="L0GF65"/>
<keyword evidence="6 7" id="KW-0472">Membrane</keyword>
<dbReference type="InterPro" id="IPR023090">
    <property type="entry name" value="UPF0702_alpha/beta_dom_sf"/>
</dbReference>
<evidence type="ECO:0000256" key="2">
    <source>
        <dbReference type="ARBA" id="ARBA00006448"/>
    </source>
</evidence>
<sequence length="183" mass="19485">MEVLVEGMFFSNGTTLIRTLVVGVLAYISLVLLLRLSGRLTLSKMNAFDLVVTVALGSTFATILLNRDVSLAEGVLALALLIGLQYVVTWSSVRVAWVRRTVTGEPALLFFRGRFLDDAMRVARVTEDEVRAAARSQGLAALDGIEAVVLETDGSFSVIADGAGDSRSTLDGVNVPGPNEKGV</sequence>
<keyword evidence="3" id="KW-1003">Cell membrane</keyword>
<dbReference type="InterPro" id="IPR007353">
    <property type="entry name" value="DUF421"/>
</dbReference>
<feature type="transmembrane region" description="Helical" evidence="7">
    <location>
        <begin position="71"/>
        <end position="90"/>
    </location>
</feature>
<evidence type="ECO:0000256" key="4">
    <source>
        <dbReference type="ARBA" id="ARBA00022692"/>
    </source>
</evidence>
<dbReference type="eggNOG" id="COG2323">
    <property type="taxonomic scope" value="Bacteria"/>
</dbReference>
<feature type="domain" description="YetF-like N-terminal transmembrane" evidence="9">
    <location>
        <begin position="24"/>
        <end position="90"/>
    </location>
</feature>
<dbReference type="KEGG" id="psh:Psest_0043"/>
<evidence type="ECO:0000256" key="7">
    <source>
        <dbReference type="SAM" id="Phobius"/>
    </source>
</evidence>
<evidence type="ECO:0000256" key="1">
    <source>
        <dbReference type="ARBA" id="ARBA00004651"/>
    </source>
</evidence>
<dbReference type="GO" id="GO:0005886">
    <property type="term" value="C:plasma membrane"/>
    <property type="evidence" value="ECO:0007669"/>
    <property type="project" value="UniProtKB-SubCell"/>
</dbReference>
<dbReference type="PANTHER" id="PTHR34582:SF6">
    <property type="entry name" value="UPF0702 TRANSMEMBRANE PROTEIN YCAP"/>
    <property type="match status" value="1"/>
</dbReference>
<evidence type="ECO:0000256" key="6">
    <source>
        <dbReference type="ARBA" id="ARBA00023136"/>
    </source>
</evidence>
<comment type="subcellular location">
    <subcellularLocation>
        <location evidence="1">Cell membrane</location>
        <topology evidence="1">Multi-pass membrane protein</topology>
    </subcellularLocation>
</comment>
<dbReference type="Gene3D" id="3.30.240.20">
    <property type="entry name" value="bsu07140 like domains"/>
    <property type="match status" value="1"/>
</dbReference>
<accession>L0GF65</accession>
<reference evidence="10 11" key="1">
    <citation type="submission" date="2011-10" db="EMBL/GenBank/DDBJ databases">
        <title>Complete sequence of chromosome of Pseudomonas stutzeri RCH2.</title>
        <authorList>
            <consortium name="US DOE Joint Genome Institute"/>
            <person name="Lucas S."/>
            <person name="Han J."/>
            <person name="Lapidus A."/>
            <person name="Cheng J.-F."/>
            <person name="Goodwin L."/>
            <person name="Pitluck S."/>
            <person name="Peters L."/>
            <person name="Ovchinnikova G."/>
            <person name="Zeytun A."/>
            <person name="Lu M."/>
            <person name="Detter J.C."/>
            <person name="Han C."/>
            <person name="Tapia R."/>
            <person name="Land M."/>
            <person name="Hauser L."/>
            <person name="Kyrpides N."/>
            <person name="Ivanova N."/>
            <person name="Pagani I."/>
            <person name="Chakraborty R."/>
            <person name="Arkin A."/>
            <person name="Dehal P."/>
            <person name="Wall J."/>
            <person name="Hazen T."/>
            <person name="Woyke T."/>
        </authorList>
    </citation>
    <scope>NUCLEOTIDE SEQUENCE [LARGE SCALE GENOMIC DNA]</scope>
    <source>
        <strain evidence="10 11">RCH2</strain>
    </source>
</reference>
<evidence type="ECO:0000256" key="3">
    <source>
        <dbReference type="ARBA" id="ARBA00022475"/>
    </source>
</evidence>
<dbReference type="Pfam" id="PF04239">
    <property type="entry name" value="DUF421"/>
    <property type="match status" value="1"/>
</dbReference>
<feature type="transmembrane region" description="Helical" evidence="7">
    <location>
        <begin position="46"/>
        <end position="65"/>
    </location>
</feature>
<proteinExistence type="inferred from homology"/>
<dbReference type="InterPro" id="IPR048454">
    <property type="entry name" value="YetF_N"/>
</dbReference>
<dbReference type="EMBL" id="CP003071">
    <property type="protein sequence ID" value="AGA84656.1"/>
    <property type="molecule type" value="Genomic_DNA"/>
</dbReference>
<organism evidence="10 11">
    <name type="scientific">Stutzerimonas stutzeri RCH2</name>
    <dbReference type="NCBI Taxonomy" id="644801"/>
    <lineage>
        <taxon>Bacteria</taxon>
        <taxon>Pseudomonadati</taxon>
        <taxon>Pseudomonadota</taxon>
        <taxon>Gammaproteobacteria</taxon>
        <taxon>Pseudomonadales</taxon>
        <taxon>Pseudomonadaceae</taxon>
        <taxon>Stutzerimonas</taxon>
    </lineage>
</organism>
<evidence type="ECO:0000313" key="11">
    <source>
        <dbReference type="Proteomes" id="UP000010820"/>
    </source>
</evidence>
<dbReference type="Proteomes" id="UP000010820">
    <property type="component" value="Chromosome"/>
</dbReference>
<dbReference type="PATRIC" id="fig|644801.3.peg.45"/>
<comment type="similarity">
    <text evidence="2">Belongs to the UPF0702 family.</text>
</comment>